<dbReference type="AlphaFoldDB" id="A0A0D6GIE9"/>
<comment type="caution">
    <text evidence="8">The sequence shown here is derived from an EMBL/GenBank/DDBJ whole genome shotgun (WGS) entry which is preliminary data.</text>
</comment>
<dbReference type="FunFam" id="3.90.550.10:FF:000003">
    <property type="entry name" value="2-C-methyl-D-erythritol 4-phosphate cytidylyltransferase"/>
    <property type="match status" value="1"/>
</dbReference>
<feature type="site" description="Positions MEP for the nucleophilic attack" evidence="7">
    <location>
        <position position="157"/>
    </location>
</feature>
<dbReference type="InterPro" id="IPR001228">
    <property type="entry name" value="IspD"/>
</dbReference>
<dbReference type="InterPro" id="IPR050088">
    <property type="entry name" value="IspD/TarI_cytidylyltransf_bact"/>
</dbReference>
<dbReference type="Gene3D" id="3.90.550.10">
    <property type="entry name" value="Spore Coat Polysaccharide Biosynthesis Protein SpsA, Chain A"/>
    <property type="match status" value="1"/>
</dbReference>
<dbReference type="GeneID" id="75275047"/>
<feature type="site" description="Positions MEP for the nucleophilic attack" evidence="7">
    <location>
        <position position="213"/>
    </location>
</feature>
<dbReference type="HAMAP" id="MF_00108">
    <property type="entry name" value="IspD"/>
    <property type="match status" value="1"/>
</dbReference>
<dbReference type="RefSeq" id="WP_024068081.1">
    <property type="nucleotide sequence ID" value="NZ_CAXONT010000034.1"/>
</dbReference>
<sequence>MSDSIIAIVPAAGVGARASHPGVESVPKQYRPLAGQPMLRHAVAALLADERVSQVRVAVTPGDGWVDHALAGLPRTVWRACGGATRADTVAGALAESGVADDTWVLVHDAARPGLPAPALARLIDACLADAVGGLLALPVADTVKAGHDRVERTLDRNGLWLAQTPQMFRAGVLRDALTAAAVNGVAVTDEASAIEAAGYAPLLVPGAMRNFKVTWPDDFELMEKWL</sequence>
<evidence type="ECO:0000256" key="6">
    <source>
        <dbReference type="ARBA" id="ARBA00023229"/>
    </source>
</evidence>
<comment type="function">
    <text evidence="7">Catalyzes the formation of 4-diphosphocytidyl-2-C-methyl-D-erythritol from CTP and 2-C-methyl-D-erythritol 4-phosphate (MEP).</text>
</comment>
<feature type="site" description="Transition state stabilizer" evidence="7">
    <location>
        <position position="17"/>
    </location>
</feature>
<evidence type="ECO:0000256" key="2">
    <source>
        <dbReference type="ARBA" id="ARBA00004787"/>
    </source>
</evidence>
<comment type="catalytic activity">
    <reaction evidence="1 7">
        <text>2-C-methyl-D-erythritol 4-phosphate + CTP + H(+) = 4-CDP-2-C-methyl-D-erythritol + diphosphate</text>
        <dbReference type="Rhea" id="RHEA:13429"/>
        <dbReference type="ChEBI" id="CHEBI:15378"/>
        <dbReference type="ChEBI" id="CHEBI:33019"/>
        <dbReference type="ChEBI" id="CHEBI:37563"/>
        <dbReference type="ChEBI" id="CHEBI:57823"/>
        <dbReference type="ChEBI" id="CHEBI:58262"/>
        <dbReference type="EC" id="2.7.7.60"/>
    </reaction>
</comment>
<dbReference type="EMBL" id="JAPZVI010000001">
    <property type="protein sequence ID" value="MCZ8400292.1"/>
    <property type="molecule type" value="Genomic_DNA"/>
</dbReference>
<dbReference type="InterPro" id="IPR034683">
    <property type="entry name" value="IspD/TarI"/>
</dbReference>
<dbReference type="PANTHER" id="PTHR32125">
    <property type="entry name" value="2-C-METHYL-D-ERYTHRITOL 4-PHOSPHATE CYTIDYLYLTRANSFERASE, CHLOROPLASTIC"/>
    <property type="match status" value="1"/>
</dbReference>
<dbReference type="SUPFAM" id="SSF53448">
    <property type="entry name" value="Nucleotide-diphospho-sugar transferases"/>
    <property type="match status" value="1"/>
</dbReference>
<keyword evidence="6 7" id="KW-0414">Isoprene biosynthesis</keyword>
<evidence type="ECO:0000256" key="4">
    <source>
        <dbReference type="ARBA" id="ARBA00022679"/>
    </source>
</evidence>
<dbReference type="Proteomes" id="UP001141992">
    <property type="component" value="Unassembled WGS sequence"/>
</dbReference>
<dbReference type="InterPro" id="IPR018294">
    <property type="entry name" value="ISPD_synthase_CS"/>
</dbReference>
<reference evidence="8" key="1">
    <citation type="submission" date="2022-12" db="EMBL/GenBank/DDBJ databases">
        <authorList>
            <person name="Voronina O.L."/>
            <person name="Kunda M.S."/>
            <person name="Ryzhova N."/>
            <person name="Aksenova E.I."/>
        </authorList>
    </citation>
    <scope>NUCLEOTIDE SEQUENCE</scope>
    <source>
        <strain evidence="8">SCCH136:Ach223948</strain>
    </source>
</reference>
<evidence type="ECO:0000256" key="1">
    <source>
        <dbReference type="ARBA" id="ARBA00001282"/>
    </source>
</evidence>
<proteinExistence type="inferred from homology"/>
<dbReference type="GO" id="GO:0050518">
    <property type="term" value="F:2-C-methyl-D-erythritol 4-phosphate cytidylyltransferase activity"/>
    <property type="evidence" value="ECO:0007669"/>
    <property type="project" value="UniProtKB-UniRule"/>
</dbReference>
<comment type="similarity">
    <text evidence="3 7">Belongs to the IspD/TarI cytidylyltransferase family. IspD subfamily.</text>
</comment>
<accession>A0A0D6GIE9</accession>
<evidence type="ECO:0000313" key="9">
    <source>
        <dbReference type="Proteomes" id="UP001141992"/>
    </source>
</evidence>
<feature type="site" description="Transition state stabilizer" evidence="7">
    <location>
        <position position="28"/>
    </location>
</feature>
<comment type="pathway">
    <text evidence="2 7">Isoprenoid biosynthesis; isopentenyl diphosphate biosynthesis via DXP pathway; isopentenyl diphosphate from 1-deoxy-D-xylulose 5-phosphate: step 2/6.</text>
</comment>
<dbReference type="eggNOG" id="COG1211">
    <property type="taxonomic scope" value="Bacteria"/>
</dbReference>
<keyword evidence="4 7" id="KW-0808">Transferase</keyword>
<dbReference type="PROSITE" id="PS01295">
    <property type="entry name" value="ISPD"/>
    <property type="match status" value="1"/>
</dbReference>
<dbReference type="Pfam" id="PF01128">
    <property type="entry name" value="IspD"/>
    <property type="match status" value="1"/>
</dbReference>
<dbReference type="GO" id="GO:0019288">
    <property type="term" value="P:isopentenyl diphosphate biosynthetic process, methylerythritol 4-phosphate pathway"/>
    <property type="evidence" value="ECO:0007669"/>
    <property type="project" value="UniProtKB-UniRule"/>
</dbReference>
<dbReference type="KEGG" id="axx:ERS451415_01390"/>
<gene>
    <name evidence="7 8" type="primary">ispD</name>
    <name evidence="8" type="ORF">O9570_02480</name>
</gene>
<evidence type="ECO:0000256" key="7">
    <source>
        <dbReference type="HAMAP-Rule" id="MF_00108"/>
    </source>
</evidence>
<keyword evidence="5 7" id="KW-0548">Nucleotidyltransferase</keyword>
<name>A0A0D6GIE9_ALCXX</name>
<organism evidence="8 9">
    <name type="scientific">Alcaligenes xylosoxydans xylosoxydans</name>
    <name type="common">Achromobacter xylosoxidans</name>
    <dbReference type="NCBI Taxonomy" id="85698"/>
    <lineage>
        <taxon>Bacteria</taxon>
        <taxon>Pseudomonadati</taxon>
        <taxon>Pseudomonadota</taxon>
        <taxon>Betaproteobacteria</taxon>
        <taxon>Burkholderiales</taxon>
        <taxon>Alcaligenaceae</taxon>
        <taxon>Achromobacter</taxon>
    </lineage>
</organism>
<dbReference type="CDD" id="cd02516">
    <property type="entry name" value="CDP-ME_synthetase"/>
    <property type="match status" value="1"/>
</dbReference>
<dbReference type="EC" id="2.7.7.60" evidence="7"/>
<evidence type="ECO:0000313" key="8">
    <source>
        <dbReference type="EMBL" id="MCZ8400292.1"/>
    </source>
</evidence>
<evidence type="ECO:0000256" key="3">
    <source>
        <dbReference type="ARBA" id="ARBA00009789"/>
    </source>
</evidence>
<evidence type="ECO:0000256" key="5">
    <source>
        <dbReference type="ARBA" id="ARBA00022695"/>
    </source>
</evidence>
<dbReference type="NCBIfam" id="TIGR00453">
    <property type="entry name" value="ispD"/>
    <property type="match status" value="1"/>
</dbReference>
<protein>
    <recommendedName>
        <fullName evidence="7">2-C-methyl-D-erythritol 4-phosphate cytidylyltransferase</fullName>
        <ecNumber evidence="7">2.7.7.60</ecNumber>
    </recommendedName>
    <alternativeName>
        <fullName evidence="7">4-diphosphocytidyl-2C-methyl-D-erythritol synthase</fullName>
    </alternativeName>
    <alternativeName>
        <fullName evidence="7">MEP cytidylyltransferase</fullName>
        <shortName evidence="7">MCT</shortName>
    </alternativeName>
</protein>
<dbReference type="PANTHER" id="PTHR32125:SF4">
    <property type="entry name" value="2-C-METHYL-D-ERYTHRITOL 4-PHOSPHATE CYTIDYLYLTRANSFERASE, CHLOROPLASTIC"/>
    <property type="match status" value="1"/>
</dbReference>
<dbReference type="InterPro" id="IPR029044">
    <property type="entry name" value="Nucleotide-diphossugar_trans"/>
</dbReference>